<dbReference type="PANTHER" id="PTHR46889">
    <property type="entry name" value="TRANSPOSASE INSF FOR INSERTION SEQUENCE IS3B-RELATED"/>
    <property type="match status" value="1"/>
</dbReference>
<dbReference type="SUPFAM" id="SSF53098">
    <property type="entry name" value="Ribonuclease H-like"/>
    <property type="match status" value="1"/>
</dbReference>
<evidence type="ECO:0000256" key="1">
    <source>
        <dbReference type="ARBA" id="ARBA00002286"/>
    </source>
</evidence>
<reference evidence="3 4" key="1">
    <citation type="submission" date="2019-03" db="EMBL/GenBank/DDBJ databases">
        <title>Complete genome sequence of Spiroplasma gladiatoris TG-1 (DSM 22552).</title>
        <authorList>
            <person name="Lin Y.-C."/>
            <person name="Chou L."/>
            <person name="Kuo C.-H."/>
        </authorList>
    </citation>
    <scope>NUCLEOTIDE SEQUENCE [LARGE SCALE GENOMIC DNA]</scope>
    <source>
        <strain evidence="3 4">TG-1</strain>
    </source>
</reference>
<dbReference type="GO" id="GO:0003676">
    <property type="term" value="F:nucleic acid binding"/>
    <property type="evidence" value="ECO:0007669"/>
    <property type="project" value="InterPro"/>
</dbReference>
<dbReference type="KEGG" id="sgq:SGLAD_v1c03920"/>
<accession>A0A4P7AHJ4</accession>
<name>A0A4P7AHJ4_9MOLU</name>
<dbReference type="Pfam" id="PF13276">
    <property type="entry name" value="HTH_21"/>
    <property type="match status" value="1"/>
</dbReference>
<dbReference type="GO" id="GO:0015074">
    <property type="term" value="P:DNA integration"/>
    <property type="evidence" value="ECO:0007669"/>
    <property type="project" value="InterPro"/>
</dbReference>
<dbReference type="Proteomes" id="UP000294309">
    <property type="component" value="Chromosome"/>
</dbReference>
<dbReference type="InterPro" id="IPR001584">
    <property type="entry name" value="Integrase_cat-core"/>
</dbReference>
<dbReference type="PROSITE" id="PS50994">
    <property type="entry name" value="INTEGRASE"/>
    <property type="match status" value="1"/>
</dbReference>
<evidence type="ECO:0000259" key="2">
    <source>
        <dbReference type="PROSITE" id="PS50994"/>
    </source>
</evidence>
<keyword evidence="4" id="KW-1185">Reference proteome</keyword>
<feature type="domain" description="Integrase catalytic" evidence="2">
    <location>
        <begin position="136"/>
        <end position="239"/>
    </location>
</feature>
<dbReference type="PANTHER" id="PTHR46889:SF7">
    <property type="entry name" value="TRANSPOSASE FOR INSERTION SEQUENCE ELEMENT IS904"/>
    <property type="match status" value="1"/>
</dbReference>
<dbReference type="Pfam" id="PF00665">
    <property type="entry name" value="rve"/>
    <property type="match status" value="1"/>
</dbReference>
<dbReference type="InterPro" id="IPR012337">
    <property type="entry name" value="RNaseH-like_sf"/>
</dbReference>
<comment type="function">
    <text evidence="1">Involved in the transposition of the insertion sequence.</text>
</comment>
<proteinExistence type="predicted"/>
<dbReference type="InterPro" id="IPR025948">
    <property type="entry name" value="HTH-like_dom"/>
</dbReference>
<dbReference type="OrthoDB" id="9815231at2"/>
<dbReference type="InterPro" id="IPR050900">
    <property type="entry name" value="Transposase_IS3/IS150/IS904"/>
</dbReference>
<evidence type="ECO:0000313" key="4">
    <source>
        <dbReference type="Proteomes" id="UP000294309"/>
    </source>
</evidence>
<evidence type="ECO:0000313" key="3">
    <source>
        <dbReference type="EMBL" id="QBQ07591.1"/>
    </source>
</evidence>
<dbReference type="EMBL" id="CP038013">
    <property type="protein sequence ID" value="QBQ07591.1"/>
    <property type="molecule type" value="Genomic_DNA"/>
</dbReference>
<dbReference type="Gene3D" id="3.30.420.10">
    <property type="entry name" value="Ribonuclease H-like superfamily/Ribonuclease H"/>
    <property type="match status" value="1"/>
</dbReference>
<dbReference type="InterPro" id="IPR036397">
    <property type="entry name" value="RNaseH_sf"/>
</dbReference>
<gene>
    <name evidence="3" type="ORF">SGLAD_v1c03920</name>
</gene>
<protein>
    <submittedName>
        <fullName evidence="3">IS3 family transposase</fullName>
    </submittedName>
</protein>
<dbReference type="AlphaFoldDB" id="A0A4P7AHJ4"/>
<sequence>MIRNGEWGFKKVQWTNGGFRKRIINYYKKIDKYKNKYTIFSLCKLLNITRASYYRWCKKNKPEFNLKVDMNLASKIKEIFMKNNGIYGAPSKKTVLNNSGIVASQTKIARIMKIFKLYSVIRIKKMNRKPKEVKKITHGPNNVNRNWSLYSKNELWVTDVTYIPFNKKFAYLSVIKDANTGLIVGNEVSLKNDIDIYKKSLEKASLHRKDISKKLIIHSDNGIQYTSVFARRYAKKITW</sequence>
<organism evidence="3 4">
    <name type="scientific">Spiroplasma gladiatoris</name>
    <dbReference type="NCBI Taxonomy" id="2143"/>
    <lineage>
        <taxon>Bacteria</taxon>
        <taxon>Bacillati</taxon>
        <taxon>Mycoplasmatota</taxon>
        <taxon>Mollicutes</taxon>
        <taxon>Entomoplasmatales</taxon>
        <taxon>Spiroplasmataceae</taxon>
        <taxon>Spiroplasma</taxon>
    </lineage>
</organism>
<dbReference type="RefSeq" id="WP_134297382.1">
    <property type="nucleotide sequence ID" value="NZ_CP038013.1"/>
</dbReference>